<keyword evidence="2" id="KW-1185">Reference proteome</keyword>
<name>A0ACD5TK51_AVESA</name>
<dbReference type="EnsemblPlants" id="AVESA.00010b.r2.1AG0073940.1">
    <property type="protein sequence ID" value="AVESA.00010b.r2.1AG0073940.1.CDS"/>
    <property type="gene ID" value="AVESA.00010b.r2.1AG0073940"/>
</dbReference>
<proteinExistence type="predicted"/>
<evidence type="ECO:0000313" key="1">
    <source>
        <dbReference type="EnsemblPlants" id="AVESA.00010b.r2.1AG0073940.1.CDS"/>
    </source>
</evidence>
<organism evidence="1 2">
    <name type="scientific">Avena sativa</name>
    <name type="common">Oat</name>
    <dbReference type="NCBI Taxonomy" id="4498"/>
    <lineage>
        <taxon>Eukaryota</taxon>
        <taxon>Viridiplantae</taxon>
        <taxon>Streptophyta</taxon>
        <taxon>Embryophyta</taxon>
        <taxon>Tracheophyta</taxon>
        <taxon>Spermatophyta</taxon>
        <taxon>Magnoliopsida</taxon>
        <taxon>Liliopsida</taxon>
        <taxon>Poales</taxon>
        <taxon>Poaceae</taxon>
        <taxon>BOP clade</taxon>
        <taxon>Pooideae</taxon>
        <taxon>Poodae</taxon>
        <taxon>Poeae</taxon>
        <taxon>Poeae Chloroplast Group 1 (Aveneae type)</taxon>
        <taxon>Aveninae</taxon>
        <taxon>Avena</taxon>
    </lineage>
</organism>
<protein>
    <submittedName>
        <fullName evidence="1">Uncharacterized protein</fullName>
    </submittedName>
</protein>
<evidence type="ECO:0000313" key="2">
    <source>
        <dbReference type="Proteomes" id="UP001732700"/>
    </source>
</evidence>
<sequence length="346" mass="37406">MASSCRAILAMCLLAAVLCPALSRPRPFTSLPVDDSRLANGLSYDFHANSCPNLQDIVWPIVESAVLGEIALAAGLLRIFFHDCFPQGCDASLLLKGANSELDLAPNLTLQPRALQLIEDIRVKVHAACGATVSCADIIALATRDAVFVAGESEVFYFYEMPLGRFDSKAPASSSAVFDLPQPSADANTLIDSFKSRNLEPIDLVALSGAHTVGKAHCSSFSDRFTSPRGDAAFVGQLRDNCTSDPNRLQDLDVATPIVFDNTYFKNLMEGKGVFTSDVVLVSDSRTDWGVKGLAENKWWFYSQFRDSLVKLGQFQPTGEDVGEIRRNSCFATNGQSDQEGFAASA</sequence>
<reference evidence="1" key="1">
    <citation type="submission" date="2021-05" db="EMBL/GenBank/DDBJ databases">
        <authorList>
            <person name="Scholz U."/>
            <person name="Mascher M."/>
            <person name="Fiebig A."/>
        </authorList>
    </citation>
    <scope>NUCLEOTIDE SEQUENCE [LARGE SCALE GENOMIC DNA]</scope>
</reference>
<accession>A0ACD5TK51</accession>
<dbReference type="Proteomes" id="UP001732700">
    <property type="component" value="Chromosome 1A"/>
</dbReference>
<reference evidence="1" key="2">
    <citation type="submission" date="2025-09" db="UniProtKB">
        <authorList>
            <consortium name="EnsemblPlants"/>
        </authorList>
    </citation>
    <scope>IDENTIFICATION</scope>
</reference>